<name>A0A6C0BTV2_9ZZZZ</name>
<dbReference type="AlphaFoldDB" id="A0A6C0BTV2"/>
<evidence type="ECO:0000256" key="1">
    <source>
        <dbReference type="SAM" id="Phobius"/>
    </source>
</evidence>
<proteinExistence type="predicted"/>
<keyword evidence="1" id="KW-0812">Transmembrane</keyword>
<evidence type="ECO:0000313" key="2">
    <source>
        <dbReference type="EMBL" id="QHS94663.1"/>
    </source>
</evidence>
<keyword evidence="1" id="KW-0472">Membrane</keyword>
<reference evidence="2" key="1">
    <citation type="journal article" date="2020" name="Nature">
        <title>Giant virus diversity and host interactions through global metagenomics.</title>
        <authorList>
            <person name="Schulz F."/>
            <person name="Roux S."/>
            <person name="Paez-Espino D."/>
            <person name="Jungbluth S."/>
            <person name="Walsh D.A."/>
            <person name="Denef V.J."/>
            <person name="McMahon K.D."/>
            <person name="Konstantinidis K.T."/>
            <person name="Eloe-Fadrosh E.A."/>
            <person name="Kyrpides N.C."/>
            <person name="Woyke T."/>
        </authorList>
    </citation>
    <scope>NUCLEOTIDE SEQUENCE</scope>
    <source>
        <strain evidence="2">GVMAG-M-3300018416-45</strain>
    </source>
</reference>
<keyword evidence="1" id="KW-1133">Transmembrane helix</keyword>
<organism evidence="2">
    <name type="scientific">viral metagenome</name>
    <dbReference type="NCBI Taxonomy" id="1070528"/>
    <lineage>
        <taxon>unclassified sequences</taxon>
        <taxon>metagenomes</taxon>
        <taxon>organismal metagenomes</taxon>
    </lineage>
</organism>
<accession>A0A6C0BTV2</accession>
<feature type="transmembrane region" description="Helical" evidence="1">
    <location>
        <begin position="177"/>
        <end position="204"/>
    </location>
</feature>
<feature type="transmembrane region" description="Helical" evidence="1">
    <location>
        <begin position="146"/>
        <end position="165"/>
    </location>
</feature>
<protein>
    <submittedName>
        <fullName evidence="2">Uncharacterized protein</fullName>
    </submittedName>
</protein>
<dbReference type="EMBL" id="MN739228">
    <property type="protein sequence ID" value="QHS94663.1"/>
    <property type="molecule type" value="Genomic_DNA"/>
</dbReference>
<sequence length="216" mass="24057">MGDSADNINALTDLFNNTTSGNFNMSGDGELSAIGANAAIENILIDTTEELTGDEKRDRFAQQADSLKSVINGQNQTAVDSIKTNLANYSELIDKNNMLNDIIEKKRAQLAQLDSDIEIGISDIDTNKQRIMYETNAMDTINYMRILIYIIYSLVSVLFIANYILMNKDDKSIENKIKILFIIVIISVIAVFPDKIVSGLNYIYKLPKSLFPDATP</sequence>